<dbReference type="PANTHER" id="PTHR13734:SF5">
    <property type="entry name" value="CCA TRNA NUCLEOTIDYLTRANSFERASE, MITOCHONDRIAL"/>
    <property type="match status" value="1"/>
</dbReference>
<dbReference type="PANTHER" id="PTHR13734">
    <property type="entry name" value="TRNA-NUCLEOTIDYLTRANSFERASE"/>
    <property type="match status" value="1"/>
</dbReference>
<dbReference type="EC" id="2.7.7.72" evidence="7"/>
<dbReference type="CDD" id="cd05398">
    <property type="entry name" value="NT_ClassII-CCAase"/>
    <property type="match status" value="1"/>
</dbReference>
<keyword evidence="3" id="KW-0547">Nucleotide-binding</keyword>
<evidence type="ECO:0000256" key="3">
    <source>
        <dbReference type="ARBA" id="ARBA00022741"/>
    </source>
</evidence>
<protein>
    <recommendedName>
        <fullName evidence="8">CCA tRNA nucleotidyltransferase, mitochondrial</fullName>
        <ecNumber evidence="7">2.7.7.72</ecNumber>
    </recommendedName>
    <alternativeName>
        <fullName evidence="10">CCA-adding enzyme</fullName>
    </alternativeName>
    <alternativeName>
        <fullName evidence="9">tRNA CCA-pyrophosphorylase</fullName>
    </alternativeName>
    <alternativeName>
        <fullName evidence="11">tRNA adenylyltransferase</fullName>
    </alternativeName>
    <alternativeName>
        <fullName evidence="12">tRNA nucleotidyltransferase</fullName>
    </alternativeName>
</protein>
<evidence type="ECO:0000256" key="4">
    <source>
        <dbReference type="ARBA" id="ARBA00022884"/>
    </source>
</evidence>
<name>A0A1L4A9Z8_SACUV</name>
<comment type="catalytic activity">
    <reaction evidence="5">
        <text>a tRNA precursor + 2 CTP + ATP = a tRNA with a 3' CCA end + 3 diphosphate</text>
        <dbReference type="Rhea" id="RHEA:14433"/>
        <dbReference type="Rhea" id="RHEA-COMP:10465"/>
        <dbReference type="Rhea" id="RHEA-COMP:10468"/>
        <dbReference type="ChEBI" id="CHEBI:30616"/>
        <dbReference type="ChEBI" id="CHEBI:33019"/>
        <dbReference type="ChEBI" id="CHEBI:37563"/>
        <dbReference type="ChEBI" id="CHEBI:74896"/>
        <dbReference type="ChEBI" id="CHEBI:83071"/>
        <dbReference type="EC" id="2.7.7.72"/>
    </reaction>
</comment>
<evidence type="ECO:0000256" key="11">
    <source>
        <dbReference type="ARBA" id="ARBA00080500"/>
    </source>
</evidence>
<dbReference type="EMBL" id="OX365916">
    <property type="protein sequence ID" value="CAI4060511.1"/>
    <property type="molecule type" value="Genomic_DNA"/>
</dbReference>
<dbReference type="Pfam" id="PF01743">
    <property type="entry name" value="PolyA_pol"/>
    <property type="match status" value="1"/>
</dbReference>
<dbReference type="GO" id="GO:0005759">
    <property type="term" value="C:mitochondrial matrix"/>
    <property type="evidence" value="ECO:0007669"/>
    <property type="project" value="UniProtKB-ARBA"/>
</dbReference>
<gene>
    <name evidence="16" type="primary">CCA1</name>
    <name evidence="17" type="synonym">SUVC05G2560</name>
    <name evidence="17" type="ORF">SUVC_05G2560</name>
</gene>
<dbReference type="InterPro" id="IPR043519">
    <property type="entry name" value="NT_sf"/>
</dbReference>
<dbReference type="Gene3D" id="1.10.3090.10">
    <property type="entry name" value="cca-adding enzyme, domain 2"/>
    <property type="match status" value="1"/>
</dbReference>
<evidence type="ECO:0000256" key="7">
    <source>
        <dbReference type="ARBA" id="ARBA00066885"/>
    </source>
</evidence>
<dbReference type="GO" id="GO:0001680">
    <property type="term" value="P:tRNA 3'-terminal CCA addition"/>
    <property type="evidence" value="ECO:0007669"/>
    <property type="project" value="TreeGrafter"/>
</dbReference>
<evidence type="ECO:0000256" key="6">
    <source>
        <dbReference type="ARBA" id="ARBA00056517"/>
    </source>
</evidence>
<evidence type="ECO:0000313" key="17">
    <source>
        <dbReference type="EMBL" id="CAI4060511.1"/>
    </source>
</evidence>
<dbReference type="EMBL" id="KY095837">
    <property type="protein sequence ID" value="API64770.1"/>
    <property type="molecule type" value="Genomic_DNA"/>
</dbReference>
<organism evidence="16">
    <name type="scientific">Saccharomyces uvarum</name>
    <name type="common">Yeast</name>
    <name type="synonym">Saccharomyces bayanus var. uvarum</name>
    <dbReference type="NCBI Taxonomy" id="230603"/>
    <lineage>
        <taxon>Eukaryota</taxon>
        <taxon>Fungi</taxon>
        <taxon>Dikarya</taxon>
        <taxon>Ascomycota</taxon>
        <taxon>Saccharomycotina</taxon>
        <taxon>Saccharomycetes</taxon>
        <taxon>Saccharomycetales</taxon>
        <taxon>Saccharomycetaceae</taxon>
        <taxon>Saccharomyces</taxon>
    </lineage>
</organism>
<keyword evidence="4 13" id="KW-0694">RNA-binding</keyword>
<dbReference type="InterPro" id="IPR002646">
    <property type="entry name" value="PolA_pol_head_dom"/>
</dbReference>
<evidence type="ECO:0000256" key="8">
    <source>
        <dbReference type="ARBA" id="ARBA00072969"/>
    </source>
</evidence>
<evidence type="ECO:0000256" key="12">
    <source>
        <dbReference type="ARBA" id="ARBA00082324"/>
    </source>
</evidence>
<evidence type="ECO:0000256" key="10">
    <source>
        <dbReference type="ARBA" id="ARBA00077436"/>
    </source>
</evidence>
<dbReference type="Proteomes" id="UP001162090">
    <property type="component" value="Chromosome 5"/>
</dbReference>
<evidence type="ECO:0000256" key="5">
    <source>
        <dbReference type="ARBA" id="ARBA00050431"/>
    </source>
</evidence>
<dbReference type="InterPro" id="IPR032828">
    <property type="entry name" value="PolyA_RNA-bd"/>
</dbReference>
<dbReference type="GO" id="GO:0052929">
    <property type="term" value="F:ATP:3'-cytidine-cytidine-tRNA adenylyltransferase activity"/>
    <property type="evidence" value="ECO:0007669"/>
    <property type="project" value="TreeGrafter"/>
</dbReference>
<sequence>MLRSTIPLLMKSIPQKAMTNPTFALQAPKITLTKVEQNICNLLNDYMDLYNGEHQNKSEPLTLRITGGWVRDKLLGQGSHDLDIAINVMTGEQFATGLNEYLQQHYAKYGAKPHNIHKIDKNPEKSKHLETATTKLFGVEVDFVNLRSEKYTELSRIPKVCFGTPEEDALRRDATLNALFYNIKKGEVEDFTRRGLRDLKEGILRTPLPAKQTFLDDPLRVLRLIRFASRFNFAIDPEVMAEMGDPQINAAFNSKISRERVGVEMEKILAGPTPLLALQLIQKAHLDNVIFFWHNDKAVVEFNEKNCQDIAKIKHVYDDNILNSHLQSFIELYPMFLEKLPILREKIGQSLSFQQNFILSATLSPMANLQIIGNPKKKLNNLVSVPESIVKEGLKLNKNDAVIIAKTVDSLRSYEEMVSRFTDGSLLQKSEIGIFLRNFNGEWETAHFTSLLDAFLKTPRSETGRIESLLHNYNAFYSYIYDNNLKDCHELKPIVDGKQMAKVLEMKPGPWLGKINNEAIRWQFDNPEGTDTELITHLKAILPKYL</sequence>
<comment type="function">
    <text evidence="6">Nucleotidyltransferase that catalyzes the addition and repair of the essential 3'-terminal CCA sequence in tRNAs, which is necessary for the attachment of amino acids to the 3' terminus of tRNA molecules, using CTP and ATP as substrates. tRNA 3'-terminal CCA addition is required both for tRNA processing and repair. Also involved in tRNA surveillance by mediating tandem CCA addition to generate a CCACCA at the 3' terminus of unstable tRNAs. While stable tRNAs receive only 3'-terminal CCA, unstable tRNAs are marked with CCACCA and rapidly degraded. The structural flexibility of RNA controls the choice between CCA versus CCACCA addition: following the first CCA addition cycle, nucleotide-binding to the active site triggers a clockwise screw motion, producing torque on the RNA. This ejects stable RNAs, whereas unstable RNAs are refolded while bound to the enzyme and subjected to a second CCA catalytic cycle.</text>
</comment>
<feature type="domain" description="Poly A polymerase head" evidence="14">
    <location>
        <begin position="63"/>
        <end position="205"/>
    </location>
</feature>
<evidence type="ECO:0000313" key="16">
    <source>
        <dbReference type="EMBL" id="API64770.1"/>
    </source>
</evidence>
<evidence type="ECO:0000256" key="13">
    <source>
        <dbReference type="RuleBase" id="RU003953"/>
    </source>
</evidence>
<dbReference type="SUPFAM" id="SSF81301">
    <property type="entry name" value="Nucleotidyltransferase"/>
    <property type="match status" value="1"/>
</dbReference>
<keyword evidence="2 13" id="KW-0808">Transferase</keyword>
<dbReference type="GO" id="GO:0003723">
    <property type="term" value="F:RNA binding"/>
    <property type="evidence" value="ECO:0007669"/>
    <property type="project" value="UniProtKB-KW"/>
</dbReference>
<comment type="similarity">
    <text evidence="1 13">Belongs to the tRNA nucleotidyltransferase/poly(A) polymerase family.</text>
</comment>
<dbReference type="GO" id="GO:0000166">
    <property type="term" value="F:nucleotide binding"/>
    <property type="evidence" value="ECO:0007669"/>
    <property type="project" value="UniProtKB-KW"/>
</dbReference>
<dbReference type="AlphaFoldDB" id="A0A1L4A9Z8"/>
<reference evidence="16" key="1">
    <citation type="submission" date="2016-11" db="EMBL/GenBank/DDBJ databases">
        <title>MtDNA analysis in Saccharomyces yeasts reveals revisions in 'Yeast genetic code' and suggests the evolutionary history of some species.</title>
        <authorList>
            <person name="Sulo P."/>
            <person name="Szaboova D."/>
            <person name="Szemes T."/>
        </authorList>
    </citation>
    <scope>NUCLEOTIDE SEQUENCE</scope>
    <source>
        <strain evidence="16">CBS 395</strain>
    </source>
</reference>
<dbReference type="FunFam" id="3.30.460.10:FF:000019">
    <property type="entry name" value="tRNA nucleotidyltransferase cca2"/>
    <property type="match status" value="1"/>
</dbReference>
<dbReference type="GO" id="GO:0004810">
    <property type="term" value="F:CCA tRNA nucleotidyltransferase activity"/>
    <property type="evidence" value="ECO:0007669"/>
    <property type="project" value="UniProtKB-EC"/>
</dbReference>
<accession>A0A1L4A9Z8</accession>
<dbReference type="Gene3D" id="3.30.460.10">
    <property type="entry name" value="Beta Polymerase, domain 2"/>
    <property type="match status" value="1"/>
</dbReference>
<dbReference type="Pfam" id="PF12627">
    <property type="entry name" value="PolyA_pol_RNAbd"/>
    <property type="match status" value="1"/>
</dbReference>
<dbReference type="SUPFAM" id="SSF81891">
    <property type="entry name" value="Poly A polymerase C-terminal region-like"/>
    <property type="match status" value="1"/>
</dbReference>
<proteinExistence type="inferred from homology"/>
<evidence type="ECO:0000256" key="1">
    <source>
        <dbReference type="ARBA" id="ARBA00007265"/>
    </source>
</evidence>
<evidence type="ECO:0000259" key="15">
    <source>
        <dbReference type="Pfam" id="PF12627"/>
    </source>
</evidence>
<evidence type="ECO:0000259" key="14">
    <source>
        <dbReference type="Pfam" id="PF01743"/>
    </source>
</evidence>
<feature type="domain" description="tRNA nucleotidyltransferase/poly(A) polymerase RNA and SrmB- binding" evidence="15">
    <location>
        <begin position="232"/>
        <end position="291"/>
    </location>
</feature>
<reference evidence="17" key="2">
    <citation type="submission" date="2022-10" db="EMBL/GenBank/DDBJ databases">
        <authorList>
            <person name="Byrne P K."/>
        </authorList>
    </citation>
    <scope>NUCLEOTIDE SEQUENCE</scope>
    <source>
        <strain evidence="17">CBS7001</strain>
    </source>
</reference>
<evidence type="ECO:0000256" key="2">
    <source>
        <dbReference type="ARBA" id="ARBA00022679"/>
    </source>
</evidence>
<dbReference type="GO" id="GO:0052927">
    <property type="term" value="F:CC tRNA cytidylyltransferase activity"/>
    <property type="evidence" value="ECO:0007669"/>
    <property type="project" value="TreeGrafter"/>
</dbReference>
<evidence type="ECO:0000256" key="9">
    <source>
        <dbReference type="ARBA" id="ARBA00076038"/>
    </source>
</evidence>